<evidence type="ECO:0000259" key="3">
    <source>
        <dbReference type="PROSITE" id="PS50102"/>
    </source>
</evidence>
<feature type="region of interest" description="Disordered" evidence="2">
    <location>
        <begin position="79"/>
        <end position="104"/>
    </location>
</feature>
<evidence type="ECO:0000256" key="1">
    <source>
        <dbReference type="ARBA" id="ARBA00022884"/>
    </source>
</evidence>
<dbReference type="InterPro" id="IPR035979">
    <property type="entry name" value="RBD_domain_sf"/>
</dbReference>
<organism evidence="4 5">
    <name type="scientific">Methylacidimicrobium cyclopophantes</name>
    <dbReference type="NCBI Taxonomy" id="1041766"/>
    <lineage>
        <taxon>Bacteria</taxon>
        <taxon>Pseudomonadati</taxon>
        <taxon>Verrucomicrobiota</taxon>
        <taxon>Methylacidimicrobium</taxon>
    </lineage>
</organism>
<dbReference type="InterPro" id="IPR052462">
    <property type="entry name" value="SLIRP/GR-RBP-like"/>
</dbReference>
<dbReference type="Proteomes" id="UP000381693">
    <property type="component" value="Unassembled WGS sequence"/>
</dbReference>
<dbReference type="CDD" id="cd21608">
    <property type="entry name" value="RRM2_NsCP33_like"/>
    <property type="match status" value="1"/>
</dbReference>
<evidence type="ECO:0000256" key="2">
    <source>
        <dbReference type="SAM" id="MobiDB-lite"/>
    </source>
</evidence>
<evidence type="ECO:0000313" key="4">
    <source>
        <dbReference type="EMBL" id="VVM05186.1"/>
    </source>
</evidence>
<dbReference type="GO" id="GO:0003723">
    <property type="term" value="F:RNA binding"/>
    <property type="evidence" value="ECO:0007669"/>
    <property type="project" value="UniProtKB-KW"/>
</dbReference>
<dbReference type="RefSeq" id="WP_142524559.1">
    <property type="nucleotide sequence ID" value="NZ_CABFUZ020000081.1"/>
</dbReference>
<dbReference type="EMBL" id="CABFUZ020000081">
    <property type="protein sequence ID" value="VVM05186.1"/>
    <property type="molecule type" value="Genomic_DNA"/>
</dbReference>
<evidence type="ECO:0000313" key="5">
    <source>
        <dbReference type="Proteomes" id="UP000381693"/>
    </source>
</evidence>
<dbReference type="InterPro" id="IPR048289">
    <property type="entry name" value="RRM2_NsCP33-like"/>
</dbReference>
<name>A0A5E6MBP3_9BACT</name>
<comment type="caution">
    <text evidence="4">The sequence shown here is derived from an EMBL/GenBank/DDBJ whole genome shotgun (WGS) entry which is preliminary data.</text>
</comment>
<protein>
    <recommendedName>
        <fullName evidence="3">RRM domain-containing protein</fullName>
    </recommendedName>
</protein>
<dbReference type="OrthoDB" id="9798855at2"/>
<dbReference type="InterPro" id="IPR003954">
    <property type="entry name" value="RRM_euk-type"/>
</dbReference>
<dbReference type="SMART" id="SM00361">
    <property type="entry name" value="RRM_1"/>
    <property type="match status" value="1"/>
</dbReference>
<reference evidence="4" key="1">
    <citation type="submission" date="2019-09" db="EMBL/GenBank/DDBJ databases">
        <authorList>
            <person name="Cremers G."/>
        </authorList>
    </citation>
    <scope>NUCLEOTIDE SEQUENCE [LARGE SCALE GENOMIC DNA]</scope>
    <source>
        <strain evidence="4">3B</strain>
    </source>
</reference>
<dbReference type="PANTHER" id="PTHR48027">
    <property type="entry name" value="HETEROGENEOUS NUCLEAR RIBONUCLEOPROTEIN 87F-RELATED"/>
    <property type="match status" value="1"/>
</dbReference>
<feature type="domain" description="RRM" evidence="3">
    <location>
        <begin position="3"/>
        <end position="81"/>
    </location>
</feature>
<dbReference type="SUPFAM" id="SSF54928">
    <property type="entry name" value="RNA-binding domain, RBD"/>
    <property type="match status" value="1"/>
</dbReference>
<keyword evidence="1" id="KW-0694">RNA-binding</keyword>
<dbReference type="InterPro" id="IPR012677">
    <property type="entry name" value="Nucleotide-bd_a/b_plait_sf"/>
</dbReference>
<dbReference type="InterPro" id="IPR000504">
    <property type="entry name" value="RRM_dom"/>
</dbReference>
<dbReference type="Gene3D" id="3.30.70.330">
    <property type="match status" value="1"/>
</dbReference>
<accession>A0A5E6MBP3</accession>
<sequence length="104" mass="11588">MNRRLYVGNLPFSHREEDVRALFSQHGKVTEVNLIIDRMTGQSRGFAFVTMESPEEAKAAIDKLHGAKVEGRSLVVNEAKPKEERFAPSGSGSGSGGFRKRDRR</sequence>
<proteinExistence type="predicted"/>
<dbReference type="SMART" id="SM00360">
    <property type="entry name" value="RRM"/>
    <property type="match status" value="1"/>
</dbReference>
<dbReference type="AlphaFoldDB" id="A0A5E6MBP3"/>
<dbReference type="Pfam" id="PF00076">
    <property type="entry name" value="RRM_1"/>
    <property type="match status" value="1"/>
</dbReference>
<dbReference type="PROSITE" id="PS50102">
    <property type="entry name" value="RRM"/>
    <property type="match status" value="1"/>
</dbReference>
<gene>
    <name evidence="4" type="ORF">MAMC_00458</name>
</gene>
<keyword evidence="5" id="KW-1185">Reference proteome</keyword>